<organism evidence="2 3">
    <name type="scientific">Linnemannia gamsii</name>
    <dbReference type="NCBI Taxonomy" id="64522"/>
    <lineage>
        <taxon>Eukaryota</taxon>
        <taxon>Fungi</taxon>
        <taxon>Fungi incertae sedis</taxon>
        <taxon>Mucoromycota</taxon>
        <taxon>Mortierellomycotina</taxon>
        <taxon>Mortierellomycetes</taxon>
        <taxon>Mortierellales</taxon>
        <taxon>Mortierellaceae</taxon>
        <taxon>Linnemannia</taxon>
    </lineage>
</organism>
<reference evidence="2 3" key="1">
    <citation type="journal article" date="2020" name="Fungal Divers.">
        <title>Resolving the Mortierellaceae phylogeny through synthesis of multi-gene phylogenetics and phylogenomics.</title>
        <authorList>
            <person name="Vandepol N."/>
            <person name="Liber J."/>
            <person name="Desiro A."/>
            <person name="Na H."/>
            <person name="Kennedy M."/>
            <person name="Barry K."/>
            <person name="Grigoriev I.V."/>
            <person name="Miller A.N."/>
            <person name="O'Donnell K."/>
            <person name="Stajich J.E."/>
            <person name="Bonito G."/>
        </authorList>
    </citation>
    <scope>NUCLEOTIDE SEQUENCE [LARGE SCALE GENOMIC DNA]</scope>
    <source>
        <strain evidence="2 3">AD045</strain>
    </source>
</reference>
<evidence type="ECO:0000313" key="3">
    <source>
        <dbReference type="Proteomes" id="UP001194696"/>
    </source>
</evidence>
<dbReference type="Proteomes" id="UP001194696">
    <property type="component" value="Unassembled WGS sequence"/>
</dbReference>
<feature type="compositionally biased region" description="Low complexity" evidence="1">
    <location>
        <begin position="1259"/>
        <end position="1285"/>
    </location>
</feature>
<name>A0ABQ7K5U9_9FUNG</name>
<feature type="region of interest" description="Disordered" evidence="1">
    <location>
        <begin position="1"/>
        <end position="31"/>
    </location>
</feature>
<evidence type="ECO:0000313" key="2">
    <source>
        <dbReference type="EMBL" id="KAG0291371.1"/>
    </source>
</evidence>
<dbReference type="SUPFAM" id="SSF52047">
    <property type="entry name" value="RNI-like"/>
    <property type="match status" value="1"/>
</dbReference>
<dbReference type="InterPro" id="IPR032675">
    <property type="entry name" value="LRR_dom_sf"/>
</dbReference>
<feature type="compositionally biased region" description="Basic and acidic residues" evidence="1">
    <location>
        <begin position="1"/>
        <end position="14"/>
    </location>
</feature>
<protein>
    <submittedName>
        <fullName evidence="2">Uncharacterized protein</fullName>
    </submittedName>
</protein>
<feature type="compositionally biased region" description="Low complexity" evidence="1">
    <location>
        <begin position="16"/>
        <end position="26"/>
    </location>
</feature>
<dbReference type="EMBL" id="JAAAIM010000246">
    <property type="protein sequence ID" value="KAG0291371.1"/>
    <property type="molecule type" value="Genomic_DNA"/>
</dbReference>
<sequence>MIIESRAQKTRNDVDTSSLPTTLPQTTHDHSAAQEGYSSFYSGFYNDLPSSTTGLQTPPTSIPAAIVRVEPPTSSTRSRQFMQRMESAVQLFGQLIAKGQHDQALLVKQESESIKIEMAQYYENLHAEIAKNTNLQNQVKQMVAAAETMTKRILKLQEAQMDNDKRVMAKLALIQSKATAILTQTYELHEFPIPRLFIILPKEDITKREKISTLFVQRFRLYFLCECGEHTRPVDGPPSSLSHDIHLARHEGYDLDRPNEFFRKYGPYVLALLQMLKYGVATAGMVVPPLSTLKVADELAFAEAGLKAFEKGLAPRVDSAIEYLQRLTASQDEISKDLRDEGSRSNLMDPVSISRLEGLEGADLRHLGSFLKASDEGKVLGNLYRTMTPKGHVKWVCLDHYRDSYGAVTFQEFKETVELNGGTYDQQTGRVTMRLASPVLANQFYTMLLSTRLVHELELTLEWNTAFEDLRILKGVIQQSNVFHLSLDLSGKTGPTADFVYRNRRAEPIVQIMASGKVHTIALKNTTAFLSQTKELLKTTLHIRHFDLGEIIGTTDDFVKLEKLIHASPTLTRLGVVVGDIDGAFARLKPIVARHKALSILDLTLRDGTAASVLFEQGSDKISTIGLRMINPGEIILMNMPMVTSVAFLGEYTPSRASDLVQSAIKDHRHLEVVEIIQLPDGTEALFQDLLQAIEAYALEVEIKKALEDTEFFMEDTTSTMAAMASSERTVLGSKFSELQSRHMQSLLPDTALLVASCDELDSSKDGASEAELELPIVTHKKMSIFTLHRKDGSLASVRYEVSKGGANSAALRVDDCDTVEVSQSFLPTGLTVFGGRGFELFRELIEDLSMDFSKLKTLEFGCMPGDLLTVLMYFQQVLSRCPTLTRLNLWDFNGKIMRGFNLPLQDLNLLDQPLSAEQLPSLQNLFHASPTLSRVKLSVLSISEAFEIVNYTAQIHKHFSRALLIAKKSCLSVQFTVGTGEVQAITLRIQENELGRLLKLHNVTELDVGFVMDLTRIKEISDSVFSHYRQLRTLTFGCGLDQLLPAVSMLNQAANRNSAECRLVLMELDVDSPRIKERVLELPLKTLDIASYEVNYKHLVDIQNLVRARPMLQELYVSAMSIEVVQQIFNLVVQERLPMSTLSIRLQDGSTAEFSLEATSEKGPMIVVQKISHMLNATFFLPEVELARVDVVDAHIRKHQAAEIAIFVMRYCCSVKAIRFINLPNEVQDVAIIIKDCIQYGPTPRPLKMAIKGEYDDSYNNNNTKNNTGSGSSGNDIDNNNDSSPTVSVQGAGLAVYCALSDDSDARKETSSSPADNVRSSSIVRIQQDGRLEAIGLYWTCPDGATLWLQAVTFEESDFARLADVTDLKVSFGHDSPMIDRLIHAPVNTFSGLKRLELPCQQSLNVYALLEAMGAAIDHPSLKQIQIWHLDHSSTRTTYSLPITTLVLDWHVIRSNELSVLQKIPAIAPSLLVLNVEVFSILEAFKFVRSNMETLGSLTEMHLCDTKGKLSVWFKSGGRGGRGVTREMVSAVLSLEKLEELIPMRDVPVLAMIGFSEDTLALIGAVQEATVDIPDRPNLVLIDRKADSTLAVSLPFTKLDLSKRPMSLKEVKSFKKLLKIFSLLTELHLTLSSVPDLLEAFEFAKLASMQFKKLKVCVLRLRNGTEASFRFSERDGGVDSAALTIKKEFSADLVDVPMVKKVIIDPKVASHWVDIGRTRLEVTRILRLYSKFIETLEFEFGVRNPLPVLSILRDLVQRYPSRPFRRFRHRSLVSGYSPLTYDFPLRELALEVSTIREDPCSLEKLISESPYLSDLMVTVPTDANVDSVLEELKELTVGYGQLSTLSVRSNDGYVRLLRLRDQGLLNKFQDGGLLISRPSEIQVVRTELPSRFPGRGSRKITIAPTAIDHAGHRDYSGEADGMLAIVANSSRKHQDPKLMVVACPMEEFFDFLTAALSQRSLRQLHLHDPADNRVVFTTTISFGIITAATVCVDKISDQDLIKMLRQVFSHFILQVEVVQSSGEIPEVSVRVWRGLTNERGPPFNAFHRIDWDTENVSGLRVFHLLDKLCNGNETEDHIPFNLILKTSHNDSDTVPRPPRPFNHPANSKMAIALTKLLVRRATELRLEYEALKVLIPFVMKEINKKNAEDVGAPFSRLREYNIDVEQSSKHRQHMDEFESILPSTVKRVDHQHSLSETTFLSKLQEYRMDVGKISENMQHINEFESIIANAVSRVEQHNLDDTVFHSNIWDQRPPTDPELHRVWKIFSD</sequence>
<proteinExistence type="predicted"/>
<evidence type="ECO:0000256" key="1">
    <source>
        <dbReference type="SAM" id="MobiDB-lite"/>
    </source>
</evidence>
<keyword evidence="3" id="KW-1185">Reference proteome</keyword>
<comment type="caution">
    <text evidence="2">The sequence shown here is derived from an EMBL/GenBank/DDBJ whole genome shotgun (WGS) entry which is preliminary data.</text>
</comment>
<accession>A0ABQ7K5U9</accession>
<gene>
    <name evidence="2" type="ORF">BGZ96_005266</name>
</gene>
<feature type="region of interest" description="Disordered" evidence="1">
    <location>
        <begin position="1259"/>
        <end position="1288"/>
    </location>
</feature>
<dbReference type="Gene3D" id="3.80.10.10">
    <property type="entry name" value="Ribonuclease Inhibitor"/>
    <property type="match status" value="1"/>
</dbReference>